<dbReference type="AlphaFoldDB" id="A0A5C7FU49"/>
<sequence length="224" mass="24296">MRAVLLTFRSFPFTFNSVPEADLSGTRQGSFPAQPHKPHTMNFFKNLLCTCALALLSLTASAQIDAKLNGGSLVTGGINIVADFAINYNSSLAIGIGRANTKLTVNENQYQYLRYRIIPEYRHYFDPQNGADGLFAGAYGRLAFFEGEAVSEGENVSGTRLALGAMFGNKWAYDSGFVLELNAGAGYGTAFGNKESAQVTTAFYQALPGLDLRLGVLVGYRFNR</sequence>
<protein>
    <submittedName>
        <fullName evidence="1">DUF3575 domain-containing protein</fullName>
    </submittedName>
</protein>
<dbReference type="InterPro" id="IPR021958">
    <property type="entry name" value="DUF3575"/>
</dbReference>
<keyword evidence="2" id="KW-1185">Reference proteome</keyword>
<name>A0A5C7FU49_9BACT</name>
<dbReference type="OrthoDB" id="768080at2"/>
<dbReference type="Proteomes" id="UP000321907">
    <property type="component" value="Unassembled WGS sequence"/>
</dbReference>
<evidence type="ECO:0000313" key="2">
    <source>
        <dbReference type="Proteomes" id="UP000321907"/>
    </source>
</evidence>
<reference evidence="1 2" key="1">
    <citation type="submission" date="2019-08" db="EMBL/GenBank/DDBJ databases">
        <title>Lewinella sp. strain SSH13 Genome sequencing and assembly.</title>
        <authorList>
            <person name="Kim I."/>
        </authorList>
    </citation>
    <scope>NUCLEOTIDE SEQUENCE [LARGE SCALE GENOMIC DNA]</scope>
    <source>
        <strain evidence="1 2">SSH13</strain>
    </source>
</reference>
<dbReference type="EMBL" id="VOXD01000009">
    <property type="protein sequence ID" value="TXF90072.1"/>
    <property type="molecule type" value="Genomic_DNA"/>
</dbReference>
<gene>
    <name evidence="1" type="ORF">FUA23_07475</name>
</gene>
<accession>A0A5C7FU49</accession>
<comment type="caution">
    <text evidence="1">The sequence shown here is derived from an EMBL/GenBank/DDBJ whole genome shotgun (WGS) entry which is preliminary data.</text>
</comment>
<dbReference type="Pfam" id="PF12099">
    <property type="entry name" value="DUF3575"/>
    <property type="match status" value="1"/>
</dbReference>
<proteinExistence type="predicted"/>
<evidence type="ECO:0000313" key="1">
    <source>
        <dbReference type="EMBL" id="TXF90072.1"/>
    </source>
</evidence>
<organism evidence="1 2">
    <name type="scientific">Neolewinella aurantiaca</name>
    <dbReference type="NCBI Taxonomy" id="2602767"/>
    <lineage>
        <taxon>Bacteria</taxon>
        <taxon>Pseudomonadati</taxon>
        <taxon>Bacteroidota</taxon>
        <taxon>Saprospiria</taxon>
        <taxon>Saprospirales</taxon>
        <taxon>Lewinellaceae</taxon>
        <taxon>Neolewinella</taxon>
    </lineage>
</organism>